<evidence type="ECO:0000256" key="5">
    <source>
        <dbReference type="SAM" id="Phobius"/>
    </source>
</evidence>
<feature type="transmembrane region" description="Helical" evidence="5">
    <location>
        <begin position="92"/>
        <end position="110"/>
    </location>
</feature>
<accession>A0A8H3L6L7</accession>
<organism evidence="6 7">
    <name type="scientific">Rhizophagus clarus</name>
    <dbReference type="NCBI Taxonomy" id="94130"/>
    <lineage>
        <taxon>Eukaryota</taxon>
        <taxon>Fungi</taxon>
        <taxon>Fungi incertae sedis</taxon>
        <taxon>Mucoromycota</taxon>
        <taxon>Glomeromycotina</taxon>
        <taxon>Glomeromycetes</taxon>
        <taxon>Glomerales</taxon>
        <taxon>Glomeraceae</taxon>
        <taxon>Rhizophagus</taxon>
    </lineage>
</organism>
<dbReference type="InterPro" id="IPR037185">
    <property type="entry name" value="EmrE-like"/>
</dbReference>
<feature type="transmembrane region" description="Helical" evidence="5">
    <location>
        <begin position="248"/>
        <end position="267"/>
    </location>
</feature>
<evidence type="ECO:0000256" key="3">
    <source>
        <dbReference type="ARBA" id="ARBA00022989"/>
    </source>
</evidence>
<dbReference type="InterPro" id="IPR008521">
    <property type="entry name" value="Mg_trans_NIPA"/>
</dbReference>
<gene>
    <name evidence="6" type="ORF">RCL2_000741000</name>
</gene>
<keyword evidence="2 5" id="KW-0812">Transmembrane</keyword>
<proteinExistence type="predicted"/>
<feature type="transmembrane region" description="Helical" evidence="5">
    <location>
        <begin position="20"/>
        <end position="42"/>
    </location>
</feature>
<protein>
    <submittedName>
        <fullName evidence="6">DUF803 domain protein</fullName>
    </submittedName>
</protein>
<evidence type="ECO:0000313" key="7">
    <source>
        <dbReference type="Proteomes" id="UP000615446"/>
    </source>
</evidence>
<feature type="transmembrane region" description="Helical" evidence="5">
    <location>
        <begin position="306"/>
        <end position="328"/>
    </location>
</feature>
<keyword evidence="4 5" id="KW-0472">Membrane</keyword>
<sequence length="442" mass="49532">MIGYSPLMIINEKNDDIPQFNFVIGIVIAISTSFIQSLGLTIQRKSHVLNENITPKELRRSACKRPLWHLGFDTYIISNIVGSVVSIGYLPIIILAPLGAITLVFNAIFAKLLLGDIFNKQTIIGTIFILIGAVMIALFGVVNEPKHSLEDLIELYKRPAFIAYFSIIEFVVIVILIANKIGDYIFDRMSQNDRDPIFGWPMKKFQTALGISYGCVSGMISSQGLIFAKSGSELLILTIYGDNQFNQPLSWIIMAGMIIAGVLQLYYLNKGLKMCDTVILVPLSFCAYNAFTIFNGLVYYDQWNRLYGWQIFLVILGIFILLSGVLVLSWRRSSAPEDGLLTGEDRVLLGHDVEGLTELYDDDDFGDYEENIDLDSPEYRLSFEGNSSTTTGMLAFEEMIDDDDDDADEKTSLLGKRSISAKSNKSNRSNNRLIHDNYAHII</sequence>
<dbReference type="AlphaFoldDB" id="A0A8H3L6L7"/>
<dbReference type="GO" id="GO:0015095">
    <property type="term" value="F:magnesium ion transmembrane transporter activity"/>
    <property type="evidence" value="ECO:0007669"/>
    <property type="project" value="InterPro"/>
</dbReference>
<feature type="transmembrane region" description="Helical" evidence="5">
    <location>
        <begin position="122"/>
        <end position="142"/>
    </location>
</feature>
<dbReference type="PANTHER" id="PTHR12570:SF86">
    <property type="entry name" value="ADR321CP"/>
    <property type="match status" value="1"/>
</dbReference>
<dbReference type="PANTHER" id="PTHR12570">
    <property type="match status" value="1"/>
</dbReference>
<feature type="transmembrane region" description="Helical" evidence="5">
    <location>
        <begin position="279"/>
        <end position="300"/>
    </location>
</feature>
<dbReference type="Pfam" id="PF05653">
    <property type="entry name" value="Mg_trans_NIPA"/>
    <property type="match status" value="2"/>
</dbReference>
<comment type="subcellular location">
    <subcellularLocation>
        <location evidence="1">Membrane</location>
        <topology evidence="1">Multi-pass membrane protein</topology>
    </subcellularLocation>
</comment>
<dbReference type="Proteomes" id="UP000615446">
    <property type="component" value="Unassembled WGS sequence"/>
</dbReference>
<keyword evidence="3 5" id="KW-1133">Transmembrane helix</keyword>
<feature type="transmembrane region" description="Helical" evidence="5">
    <location>
        <begin position="162"/>
        <end position="186"/>
    </location>
</feature>
<name>A0A8H3L6L7_9GLOM</name>
<reference evidence="6" key="1">
    <citation type="submission" date="2019-10" db="EMBL/GenBank/DDBJ databases">
        <title>Conservation and host-specific expression of non-tandemly repeated heterogenous ribosome RNA gene in arbuscular mycorrhizal fungi.</title>
        <authorList>
            <person name="Maeda T."/>
            <person name="Kobayashi Y."/>
            <person name="Nakagawa T."/>
            <person name="Ezawa T."/>
            <person name="Yamaguchi K."/>
            <person name="Bino T."/>
            <person name="Nishimoto Y."/>
            <person name="Shigenobu S."/>
            <person name="Kawaguchi M."/>
        </authorList>
    </citation>
    <scope>NUCLEOTIDE SEQUENCE</scope>
    <source>
        <strain evidence="6">HR1</strain>
    </source>
</reference>
<evidence type="ECO:0000256" key="1">
    <source>
        <dbReference type="ARBA" id="ARBA00004141"/>
    </source>
</evidence>
<evidence type="ECO:0000256" key="2">
    <source>
        <dbReference type="ARBA" id="ARBA00022692"/>
    </source>
</evidence>
<dbReference type="GO" id="GO:0016020">
    <property type="term" value="C:membrane"/>
    <property type="evidence" value="ECO:0007669"/>
    <property type="project" value="UniProtKB-SubCell"/>
</dbReference>
<evidence type="ECO:0000256" key="4">
    <source>
        <dbReference type="ARBA" id="ARBA00023136"/>
    </source>
</evidence>
<dbReference type="EMBL" id="BLAL01000047">
    <property type="protein sequence ID" value="GES80115.1"/>
    <property type="molecule type" value="Genomic_DNA"/>
</dbReference>
<evidence type="ECO:0000313" key="6">
    <source>
        <dbReference type="EMBL" id="GES80115.1"/>
    </source>
</evidence>
<dbReference type="SUPFAM" id="SSF103481">
    <property type="entry name" value="Multidrug resistance efflux transporter EmrE"/>
    <property type="match status" value="1"/>
</dbReference>
<feature type="transmembrane region" description="Helical" evidence="5">
    <location>
        <begin position="207"/>
        <end position="228"/>
    </location>
</feature>
<comment type="caution">
    <text evidence="6">The sequence shown here is derived from an EMBL/GenBank/DDBJ whole genome shotgun (WGS) entry which is preliminary data.</text>
</comment>
<dbReference type="OrthoDB" id="2504919at2759"/>